<evidence type="ECO:0000259" key="7">
    <source>
        <dbReference type="PROSITE" id="PS50048"/>
    </source>
</evidence>
<evidence type="ECO:0000256" key="1">
    <source>
        <dbReference type="ARBA" id="ARBA00022723"/>
    </source>
</evidence>
<dbReference type="GO" id="GO:0008270">
    <property type="term" value="F:zinc ion binding"/>
    <property type="evidence" value="ECO:0007669"/>
    <property type="project" value="InterPro"/>
</dbReference>
<dbReference type="InterPro" id="IPR001138">
    <property type="entry name" value="Zn2Cys6_DnaBD"/>
</dbReference>
<dbReference type="PANTHER" id="PTHR47660">
    <property type="entry name" value="TRANSCRIPTION FACTOR WITH C2H2 AND ZN(2)-CYS(6) DNA BINDING DOMAIN (EUROFUNG)-RELATED-RELATED"/>
    <property type="match status" value="1"/>
</dbReference>
<keyword evidence="9" id="KW-1185">Reference proteome</keyword>
<evidence type="ECO:0000256" key="3">
    <source>
        <dbReference type="ARBA" id="ARBA00023015"/>
    </source>
</evidence>
<dbReference type="InterPro" id="IPR007219">
    <property type="entry name" value="XnlR_reg_dom"/>
</dbReference>
<reference evidence="8 9" key="1">
    <citation type="submission" date="2018-02" db="EMBL/GenBank/DDBJ databases">
        <title>The genomes of Aspergillus section Nigri reveals drivers in fungal speciation.</title>
        <authorList>
            <consortium name="DOE Joint Genome Institute"/>
            <person name="Vesth T.C."/>
            <person name="Nybo J."/>
            <person name="Theobald S."/>
            <person name="Brandl J."/>
            <person name="Frisvad J.C."/>
            <person name="Nielsen K.F."/>
            <person name="Lyhne E.K."/>
            <person name="Kogle M.E."/>
            <person name="Kuo A."/>
            <person name="Riley R."/>
            <person name="Clum A."/>
            <person name="Nolan M."/>
            <person name="Lipzen A."/>
            <person name="Salamov A."/>
            <person name="Henrissat B."/>
            <person name="Wiebenga A."/>
            <person name="De vries R.P."/>
            <person name="Grigoriev I.V."/>
            <person name="Mortensen U.H."/>
            <person name="Andersen M.R."/>
            <person name="Baker S.E."/>
        </authorList>
    </citation>
    <scope>NUCLEOTIDE SEQUENCE [LARGE SCALE GENOMIC DNA]</scope>
    <source>
        <strain evidence="8 9">CBS 121593</strain>
    </source>
</reference>
<accession>A0A395GUU1</accession>
<dbReference type="VEuPathDB" id="FungiDB:BO80DRAFT_457097"/>
<dbReference type="GO" id="GO:0006351">
    <property type="term" value="P:DNA-templated transcription"/>
    <property type="evidence" value="ECO:0007669"/>
    <property type="project" value="InterPro"/>
</dbReference>
<dbReference type="SUPFAM" id="SSF57701">
    <property type="entry name" value="Zn2/Cys6 DNA-binding domain"/>
    <property type="match status" value="1"/>
</dbReference>
<evidence type="ECO:0000256" key="6">
    <source>
        <dbReference type="ARBA" id="ARBA00023242"/>
    </source>
</evidence>
<dbReference type="AlphaFoldDB" id="A0A395GUU1"/>
<dbReference type="GeneID" id="37227077"/>
<evidence type="ECO:0000313" key="9">
    <source>
        <dbReference type="Proteomes" id="UP000249402"/>
    </source>
</evidence>
<evidence type="ECO:0000313" key="8">
    <source>
        <dbReference type="EMBL" id="RAK98768.1"/>
    </source>
</evidence>
<dbReference type="Pfam" id="PF00172">
    <property type="entry name" value="Zn_clus"/>
    <property type="match status" value="1"/>
</dbReference>
<gene>
    <name evidence="8" type="ORF">BO80DRAFT_457097</name>
</gene>
<dbReference type="GO" id="GO:0009893">
    <property type="term" value="P:positive regulation of metabolic process"/>
    <property type="evidence" value="ECO:0007669"/>
    <property type="project" value="UniProtKB-ARBA"/>
</dbReference>
<dbReference type="Gene3D" id="4.10.240.10">
    <property type="entry name" value="Zn(2)-C6 fungal-type DNA-binding domain"/>
    <property type="match status" value="1"/>
</dbReference>
<dbReference type="STRING" id="1448316.A0A395GUU1"/>
<dbReference type="InterPro" id="IPR036864">
    <property type="entry name" value="Zn2-C6_fun-type_DNA-bd_sf"/>
</dbReference>
<feature type="domain" description="Zn(2)-C6 fungal-type" evidence="7">
    <location>
        <begin position="36"/>
        <end position="65"/>
    </location>
</feature>
<protein>
    <recommendedName>
        <fullName evidence="7">Zn(2)-C6 fungal-type domain-containing protein</fullName>
    </recommendedName>
</protein>
<dbReference type="GO" id="GO:0003677">
    <property type="term" value="F:DNA binding"/>
    <property type="evidence" value="ECO:0007669"/>
    <property type="project" value="UniProtKB-KW"/>
</dbReference>
<evidence type="ECO:0000256" key="2">
    <source>
        <dbReference type="ARBA" id="ARBA00022833"/>
    </source>
</evidence>
<dbReference type="GO" id="GO:0000981">
    <property type="term" value="F:DNA-binding transcription factor activity, RNA polymerase II-specific"/>
    <property type="evidence" value="ECO:0007669"/>
    <property type="project" value="InterPro"/>
</dbReference>
<organism evidence="8 9">
    <name type="scientific">Aspergillus ibericus CBS 121593</name>
    <dbReference type="NCBI Taxonomy" id="1448316"/>
    <lineage>
        <taxon>Eukaryota</taxon>
        <taxon>Fungi</taxon>
        <taxon>Dikarya</taxon>
        <taxon>Ascomycota</taxon>
        <taxon>Pezizomycotina</taxon>
        <taxon>Eurotiomycetes</taxon>
        <taxon>Eurotiomycetidae</taxon>
        <taxon>Eurotiales</taxon>
        <taxon>Aspergillaceae</taxon>
        <taxon>Aspergillus</taxon>
        <taxon>Aspergillus subgen. Circumdati</taxon>
    </lineage>
</organism>
<keyword evidence="3" id="KW-0805">Transcription regulation</keyword>
<dbReference type="Pfam" id="PF04082">
    <property type="entry name" value="Fungal_trans"/>
    <property type="match status" value="1"/>
</dbReference>
<keyword evidence="6" id="KW-0539">Nucleus</keyword>
<evidence type="ECO:0000256" key="5">
    <source>
        <dbReference type="ARBA" id="ARBA00023163"/>
    </source>
</evidence>
<keyword evidence="2" id="KW-0862">Zinc</keyword>
<keyword evidence="5" id="KW-0804">Transcription</keyword>
<dbReference type="RefSeq" id="XP_025573096.1">
    <property type="nucleotide sequence ID" value="XM_025722212.1"/>
</dbReference>
<name>A0A395GUU1_9EURO</name>
<evidence type="ECO:0000256" key="4">
    <source>
        <dbReference type="ARBA" id="ARBA00023125"/>
    </source>
</evidence>
<dbReference type="PROSITE" id="PS50048">
    <property type="entry name" value="ZN2_CY6_FUNGAL_2"/>
    <property type="match status" value="1"/>
</dbReference>
<dbReference type="Proteomes" id="UP000249402">
    <property type="component" value="Unassembled WGS sequence"/>
</dbReference>
<dbReference type="EMBL" id="KZ824451">
    <property type="protein sequence ID" value="RAK98768.1"/>
    <property type="molecule type" value="Genomic_DNA"/>
</dbReference>
<keyword evidence="1" id="KW-0479">Metal-binding</keyword>
<proteinExistence type="predicted"/>
<dbReference type="SMART" id="SM00066">
    <property type="entry name" value="GAL4"/>
    <property type="match status" value="1"/>
</dbReference>
<sequence length="565" mass="63458">MLTVTSDVLRRHFQTCKQKGDCPAPGQAEPGRRRTACNACVEARLFCDGEYPCETCLHRGIHCSFTHIQEPSGPVTRTRPTVGSPQSDRIPGPAKMAIPFLLHYADTGSDSELGSLRLLAQCGSGNCTIDHQSNDENMFETWESLFNSFINPSTLGPSCGIPAGPTDRFSSELLENTSTRLLSLLASSDRSPPDRDPPDLHKAEQLLSPRNIGNALEALLDNPFNAHFFHAASFHLNTASPRLILTMVLLGATYITPQNTTDLAQYSEVAEHLIFDDPEFQVLVHGQNHLPEHRILEILQSALYAMYLQTNHDNPTSIRRLRMQRFPAVITAIRTLNLTTITNDSAPSSSTWESHLLQEGLVRVMAGIHLFNYYCIMFYRHPTQLRITETTFEIPQRDDLFHARDAAEWERLYPMNLDDRAPDTMRLHTVLREYMRADHTNHDQGHYPRTLLGLFLVLSGLHSILFDLLPLHTITNDPCIFHPVERGLDRWKSHWDLLCSDIEPARAQRAGFIIHAVEYWWVAKALIRCPAAGLLEGRDDGDTRDGFRGMVERLGVGGGGCVRSG</sequence>
<dbReference type="OrthoDB" id="654211at2759"/>
<keyword evidence="4" id="KW-0238">DNA-binding</keyword>
<dbReference type="CDD" id="cd00067">
    <property type="entry name" value="GAL4"/>
    <property type="match status" value="1"/>
</dbReference>